<evidence type="ECO:0000313" key="11">
    <source>
        <dbReference type="Proteomes" id="UP000178162"/>
    </source>
</evidence>
<evidence type="ECO:0000256" key="1">
    <source>
        <dbReference type="ARBA" id="ARBA00004651"/>
    </source>
</evidence>
<feature type="transmembrane region" description="Helical" evidence="7">
    <location>
        <begin position="370"/>
        <end position="392"/>
    </location>
</feature>
<feature type="domain" description="MacB-like periplasmic core" evidence="9">
    <location>
        <begin position="22"/>
        <end position="248"/>
    </location>
</feature>
<keyword evidence="2" id="KW-1003">Cell membrane</keyword>
<keyword evidence="5 7" id="KW-0472">Membrane</keyword>
<evidence type="ECO:0000256" key="3">
    <source>
        <dbReference type="ARBA" id="ARBA00022692"/>
    </source>
</evidence>
<evidence type="ECO:0000256" key="5">
    <source>
        <dbReference type="ARBA" id="ARBA00023136"/>
    </source>
</evidence>
<comment type="similarity">
    <text evidence="6">Belongs to the ABC-4 integral membrane protein family.</text>
</comment>
<dbReference type="GO" id="GO:0022857">
    <property type="term" value="F:transmembrane transporter activity"/>
    <property type="evidence" value="ECO:0007669"/>
    <property type="project" value="TreeGrafter"/>
</dbReference>
<dbReference type="Proteomes" id="UP000178162">
    <property type="component" value="Unassembled WGS sequence"/>
</dbReference>
<proteinExistence type="inferred from homology"/>
<evidence type="ECO:0000256" key="2">
    <source>
        <dbReference type="ARBA" id="ARBA00022475"/>
    </source>
</evidence>
<dbReference type="AlphaFoldDB" id="A0A1G1WDL1"/>
<dbReference type="InterPro" id="IPR050250">
    <property type="entry name" value="Macrolide_Exporter_MacB"/>
</dbReference>
<evidence type="ECO:0000256" key="4">
    <source>
        <dbReference type="ARBA" id="ARBA00022989"/>
    </source>
</evidence>
<reference evidence="10 11" key="1">
    <citation type="journal article" date="2016" name="Nat. Commun.">
        <title>Thousands of microbial genomes shed light on interconnected biogeochemical processes in an aquifer system.</title>
        <authorList>
            <person name="Anantharaman K."/>
            <person name="Brown C.T."/>
            <person name="Hug L.A."/>
            <person name="Sharon I."/>
            <person name="Castelle C.J."/>
            <person name="Probst A.J."/>
            <person name="Thomas B.C."/>
            <person name="Singh A."/>
            <person name="Wilkins M.J."/>
            <person name="Karaoz U."/>
            <person name="Brodie E.L."/>
            <person name="Williams K.H."/>
            <person name="Hubbard S.S."/>
            <person name="Banfield J.F."/>
        </authorList>
    </citation>
    <scope>NUCLEOTIDE SEQUENCE [LARGE SCALE GENOMIC DNA]</scope>
</reference>
<dbReference type="Pfam" id="PF02687">
    <property type="entry name" value="FtsX"/>
    <property type="match status" value="1"/>
</dbReference>
<feature type="transmembrane region" description="Helical" evidence="7">
    <location>
        <begin position="24"/>
        <end position="44"/>
    </location>
</feature>
<dbReference type="PANTHER" id="PTHR30572">
    <property type="entry name" value="MEMBRANE COMPONENT OF TRANSPORTER-RELATED"/>
    <property type="match status" value="1"/>
</dbReference>
<dbReference type="STRING" id="1802595.A2134_00400"/>
<accession>A0A1G1WDL1</accession>
<evidence type="ECO:0008006" key="12">
    <source>
        <dbReference type="Google" id="ProtNLM"/>
    </source>
</evidence>
<feature type="transmembrane region" description="Helical" evidence="7">
    <location>
        <begin position="279"/>
        <end position="307"/>
    </location>
</feature>
<keyword evidence="4 7" id="KW-1133">Transmembrane helix</keyword>
<dbReference type="InterPro" id="IPR003838">
    <property type="entry name" value="ABC3_permease_C"/>
</dbReference>
<name>A0A1G1WDL1_9BACT</name>
<keyword evidence="3 7" id="KW-0812">Transmembrane</keyword>
<feature type="domain" description="ABC3 transporter permease C-terminal" evidence="8">
    <location>
        <begin position="286"/>
        <end position="399"/>
    </location>
</feature>
<dbReference type="EMBL" id="MHCR01000009">
    <property type="protein sequence ID" value="OGY25782.1"/>
    <property type="molecule type" value="Genomic_DNA"/>
</dbReference>
<dbReference type="Pfam" id="PF12704">
    <property type="entry name" value="MacB_PCD"/>
    <property type="match status" value="1"/>
</dbReference>
<gene>
    <name evidence="10" type="ORF">A2134_00400</name>
</gene>
<protein>
    <recommendedName>
        <fullName evidence="12">Multidrug ABC transporter substrate-binding protein</fullName>
    </recommendedName>
</protein>
<evidence type="ECO:0000259" key="8">
    <source>
        <dbReference type="Pfam" id="PF02687"/>
    </source>
</evidence>
<evidence type="ECO:0000256" key="7">
    <source>
        <dbReference type="SAM" id="Phobius"/>
    </source>
</evidence>
<organism evidence="10 11">
    <name type="scientific">Candidatus Woykebacteria bacterium RBG_16_39_9b</name>
    <dbReference type="NCBI Taxonomy" id="1802595"/>
    <lineage>
        <taxon>Bacteria</taxon>
        <taxon>Candidatus Woykeibacteriota</taxon>
    </lineage>
</organism>
<evidence type="ECO:0000313" key="10">
    <source>
        <dbReference type="EMBL" id="OGY25782.1"/>
    </source>
</evidence>
<comment type="subcellular location">
    <subcellularLocation>
        <location evidence="1">Cell membrane</location>
        <topology evidence="1">Multi-pass membrane protein</topology>
    </subcellularLocation>
</comment>
<dbReference type="InterPro" id="IPR025857">
    <property type="entry name" value="MacB_PCD"/>
</dbReference>
<evidence type="ECO:0000256" key="6">
    <source>
        <dbReference type="ARBA" id="ARBA00038076"/>
    </source>
</evidence>
<dbReference type="PANTHER" id="PTHR30572:SF4">
    <property type="entry name" value="ABC TRANSPORTER PERMEASE YTRF"/>
    <property type="match status" value="1"/>
</dbReference>
<evidence type="ECO:0000259" key="9">
    <source>
        <dbReference type="Pfam" id="PF12704"/>
    </source>
</evidence>
<feature type="transmembrane region" description="Helical" evidence="7">
    <location>
        <begin position="328"/>
        <end position="358"/>
    </location>
</feature>
<dbReference type="GO" id="GO:0005886">
    <property type="term" value="C:plasma membrane"/>
    <property type="evidence" value="ECO:0007669"/>
    <property type="project" value="UniProtKB-SubCell"/>
</dbReference>
<sequence length="406" mass="43675">MSLFFDTLKISLNSLWSNKVRSGLSLLGIIIGILTISSLLSIAFSVRKEIVRSIEGLGTNLVIVVPGKIQKGGGFNVSSSMGASTLTEKDFQSIKENIPEAKNFAMAMLVSGTVSTDGNSISNALILAATPKIQSAFNFTINSGRFLQEEDDQTKAKVVVLGNETASNLFPNDTPIGKTIKIRNTNFKVIGVLNKVSETSSLGGPNFNDTVFFPLQVGWDLTGTHQIFRITMQANSSEEVDKVKEKVKGTVLKSHNGEEDFSVLSQDDLLGIVNNILDILTAMLGAISVIALIVGGIGIMNILLVSVTERTREIGIRKAVGATNFDILLQFLMESVTLTILAGIIALIFFSIGVYFASSRLPFPIEVSPQIIILALSFSGILGIVFGVIPAFQAARKDPIEALRYE</sequence>
<comment type="caution">
    <text evidence="10">The sequence shown here is derived from an EMBL/GenBank/DDBJ whole genome shotgun (WGS) entry which is preliminary data.</text>
</comment>